<evidence type="ECO:0000313" key="2">
    <source>
        <dbReference type="Proteomes" id="UP000789706"/>
    </source>
</evidence>
<accession>A0A9N8WCN2</accession>
<sequence>MTSMYTGMLMTPFVLHAKPIPHDPLEKEDGLIEECVMDSNVARYCDILSSIEELIN</sequence>
<dbReference type="EMBL" id="CAJVPK010000242">
    <property type="protein sequence ID" value="CAG8481299.1"/>
    <property type="molecule type" value="Genomic_DNA"/>
</dbReference>
<reference evidence="1" key="1">
    <citation type="submission" date="2021-06" db="EMBL/GenBank/DDBJ databases">
        <authorList>
            <person name="Kallberg Y."/>
            <person name="Tangrot J."/>
            <person name="Rosling A."/>
        </authorList>
    </citation>
    <scope>NUCLEOTIDE SEQUENCE</scope>
    <source>
        <strain evidence="1">AZ414A</strain>
    </source>
</reference>
<feature type="non-terminal residue" evidence="1">
    <location>
        <position position="1"/>
    </location>
</feature>
<dbReference type="Proteomes" id="UP000789706">
    <property type="component" value="Unassembled WGS sequence"/>
</dbReference>
<name>A0A9N8WCN2_9GLOM</name>
<dbReference type="AlphaFoldDB" id="A0A9N8WCN2"/>
<dbReference type="OrthoDB" id="185373at2759"/>
<organism evidence="1 2">
    <name type="scientific">Diversispora eburnea</name>
    <dbReference type="NCBI Taxonomy" id="1213867"/>
    <lineage>
        <taxon>Eukaryota</taxon>
        <taxon>Fungi</taxon>
        <taxon>Fungi incertae sedis</taxon>
        <taxon>Mucoromycota</taxon>
        <taxon>Glomeromycotina</taxon>
        <taxon>Glomeromycetes</taxon>
        <taxon>Diversisporales</taxon>
        <taxon>Diversisporaceae</taxon>
        <taxon>Diversispora</taxon>
    </lineage>
</organism>
<keyword evidence="2" id="KW-1185">Reference proteome</keyword>
<protein>
    <submittedName>
        <fullName evidence="1">9979_t:CDS:1</fullName>
    </submittedName>
</protein>
<evidence type="ECO:0000313" key="1">
    <source>
        <dbReference type="EMBL" id="CAG8481299.1"/>
    </source>
</evidence>
<gene>
    <name evidence="1" type="ORF">DEBURN_LOCUS3678</name>
</gene>
<proteinExistence type="predicted"/>
<comment type="caution">
    <text evidence="1">The sequence shown here is derived from an EMBL/GenBank/DDBJ whole genome shotgun (WGS) entry which is preliminary data.</text>
</comment>